<dbReference type="PANTHER" id="PTHR31109">
    <property type="entry name" value="PROTEIN FAM207A"/>
    <property type="match status" value="1"/>
</dbReference>
<dbReference type="GO" id="GO:0005730">
    <property type="term" value="C:nucleolus"/>
    <property type="evidence" value="ECO:0007669"/>
    <property type="project" value="UniProtKB-SubCell"/>
</dbReference>
<reference evidence="5" key="1">
    <citation type="submission" date="2021-01" db="EMBL/GenBank/DDBJ databases">
        <authorList>
            <person name="Corre E."/>
            <person name="Pelletier E."/>
            <person name="Niang G."/>
            <person name="Scheremetjew M."/>
            <person name="Finn R."/>
            <person name="Kale V."/>
            <person name="Holt S."/>
            <person name="Cochrane G."/>
            <person name="Meng A."/>
            <person name="Brown T."/>
            <person name="Cohen L."/>
        </authorList>
    </citation>
    <scope>NUCLEOTIDE SEQUENCE</scope>
    <source>
        <strain evidence="5">CCMP1320</strain>
    </source>
</reference>
<dbReference type="EMBL" id="HBIP01017505">
    <property type="protein sequence ID" value="CAE0495224.1"/>
    <property type="molecule type" value="Transcribed_RNA"/>
</dbReference>
<comment type="similarity">
    <text evidence="2">Belongs to the SLX9 family.</text>
</comment>
<feature type="region of interest" description="Disordered" evidence="4">
    <location>
        <begin position="57"/>
        <end position="89"/>
    </location>
</feature>
<evidence type="ECO:0000313" key="5">
    <source>
        <dbReference type="EMBL" id="CAE0495224.1"/>
    </source>
</evidence>
<proteinExistence type="inferred from homology"/>
<feature type="compositionally biased region" description="Low complexity" evidence="4">
    <location>
        <begin position="177"/>
        <end position="189"/>
    </location>
</feature>
<comment type="subcellular location">
    <subcellularLocation>
        <location evidence="1">Nucleus</location>
        <location evidence="1">Nucleolus</location>
    </subcellularLocation>
</comment>
<feature type="region of interest" description="Disordered" evidence="4">
    <location>
        <begin position="167"/>
        <end position="212"/>
    </location>
</feature>
<evidence type="ECO:0000256" key="2">
    <source>
        <dbReference type="ARBA" id="ARBA00011022"/>
    </source>
</evidence>
<evidence type="ECO:0000256" key="1">
    <source>
        <dbReference type="ARBA" id="ARBA00004604"/>
    </source>
</evidence>
<feature type="compositionally biased region" description="Basic residues" evidence="4">
    <location>
        <begin position="190"/>
        <end position="199"/>
    </location>
</feature>
<evidence type="ECO:0008006" key="6">
    <source>
        <dbReference type="Google" id="ProtNLM"/>
    </source>
</evidence>
<accession>A0A7S3QWC8</accession>
<keyword evidence="3" id="KW-0539">Nucleus</keyword>
<dbReference type="AlphaFoldDB" id="A0A7S3QWC8"/>
<evidence type="ECO:0000256" key="4">
    <source>
        <dbReference type="SAM" id="MobiDB-lite"/>
    </source>
</evidence>
<gene>
    <name evidence="5" type="ORF">DTER00134_LOCUS10297</name>
</gene>
<dbReference type="GO" id="GO:0000462">
    <property type="term" value="P:maturation of SSU-rRNA from tricistronic rRNA transcript (SSU-rRNA, 5.8S rRNA, LSU-rRNA)"/>
    <property type="evidence" value="ECO:0007669"/>
    <property type="project" value="InterPro"/>
</dbReference>
<dbReference type="GO" id="GO:0030688">
    <property type="term" value="C:preribosome, small subunit precursor"/>
    <property type="evidence" value="ECO:0007669"/>
    <property type="project" value="InterPro"/>
</dbReference>
<feature type="region of interest" description="Disordered" evidence="4">
    <location>
        <begin position="1"/>
        <end position="40"/>
    </location>
</feature>
<feature type="compositionally biased region" description="Gly residues" evidence="4">
    <location>
        <begin position="203"/>
        <end position="212"/>
    </location>
</feature>
<dbReference type="Pfam" id="PF15341">
    <property type="entry name" value="SLX9"/>
    <property type="match status" value="1"/>
</dbReference>
<dbReference type="PANTHER" id="PTHR31109:SF2">
    <property type="entry name" value="RIBOSOME BIOGENESIS PROTEIN SLX9 HOMOLOG"/>
    <property type="match status" value="1"/>
</dbReference>
<feature type="region of interest" description="Disordered" evidence="4">
    <location>
        <begin position="103"/>
        <end position="138"/>
    </location>
</feature>
<evidence type="ECO:0000256" key="3">
    <source>
        <dbReference type="ARBA" id="ARBA00023242"/>
    </source>
</evidence>
<feature type="compositionally biased region" description="Basic residues" evidence="4">
    <location>
        <begin position="1"/>
        <end position="13"/>
    </location>
</feature>
<organism evidence="5">
    <name type="scientific">Dunaliella tertiolecta</name>
    <name type="common">Green alga</name>
    <dbReference type="NCBI Taxonomy" id="3047"/>
    <lineage>
        <taxon>Eukaryota</taxon>
        <taxon>Viridiplantae</taxon>
        <taxon>Chlorophyta</taxon>
        <taxon>core chlorophytes</taxon>
        <taxon>Chlorophyceae</taxon>
        <taxon>CS clade</taxon>
        <taxon>Chlamydomonadales</taxon>
        <taxon>Dunaliellaceae</taxon>
        <taxon>Dunaliella</taxon>
    </lineage>
</organism>
<sequence>MVKKKVGGGKRFKAAQSKGSGNEHLKPSTPQPPPPKHLQRKITRKVGFLDKVASSQPVKLRSGLGATPIISKHQSAARRKQKASKALSNLQSLSGTLSEVEQELQQQLPSKLKKDQQQQRRQFGQAVNSSRAREAVMVQESGRMQQVLKHPIFKANPLQAITNHLKATLPAAPPPESQSSAARTKQQLQQKKKKAKAKAKAAGSGGAGDMEM</sequence>
<name>A0A7S3QWC8_DUNTE</name>
<protein>
    <recommendedName>
        <fullName evidence="6">Ribosome biogenesis protein SLX9</fullName>
    </recommendedName>
</protein>
<dbReference type="InterPro" id="IPR028160">
    <property type="entry name" value="Slx9-like"/>
</dbReference>
<dbReference type="GO" id="GO:0030686">
    <property type="term" value="C:90S preribosome"/>
    <property type="evidence" value="ECO:0007669"/>
    <property type="project" value="InterPro"/>
</dbReference>